<keyword evidence="2" id="KW-1185">Reference proteome</keyword>
<proteinExistence type="predicted"/>
<feature type="transmembrane region" description="Helical" evidence="1">
    <location>
        <begin position="115"/>
        <end position="134"/>
    </location>
</feature>
<evidence type="ECO:0000256" key="1">
    <source>
        <dbReference type="SAM" id="Phobius"/>
    </source>
</evidence>
<keyword evidence="1" id="KW-0812">Transmembrane</keyword>
<dbReference type="WBParaSite" id="SRDH1_67350.1">
    <property type="protein sequence ID" value="SRDH1_67350.1"/>
    <property type="gene ID" value="SRDH1_67350"/>
</dbReference>
<keyword evidence="1" id="KW-0472">Membrane</keyword>
<sequence>MGFRIKHIFQWNVLKRKLSYTAMVLILISALSVVSITVTLILSVLKDEFKKETCVNIFTVAFTMIGTFLGVMLVILRNMRETYPLNIIMLILYGACISVAQGYSIINVCVLVKVGAWAIAFVLLSILVPIGMVIKTDLSKYTSTLVIYFAAGLFIITAVFTGLMIAGHKKVALVVLMAGVLAILIPIAIDFGQLTFGTNFSYTFYRDYCMASLALFTTLLAFFVTSSVEVHLIEQLIKNKLL</sequence>
<feature type="transmembrane region" description="Helical" evidence="1">
    <location>
        <begin position="20"/>
        <end position="45"/>
    </location>
</feature>
<feature type="transmembrane region" description="Helical" evidence="1">
    <location>
        <begin position="83"/>
        <end position="103"/>
    </location>
</feature>
<accession>A0AA85FVI4</accession>
<feature type="transmembrane region" description="Helical" evidence="1">
    <location>
        <begin position="208"/>
        <end position="233"/>
    </location>
</feature>
<reference evidence="3" key="2">
    <citation type="submission" date="2023-11" db="UniProtKB">
        <authorList>
            <consortium name="WormBaseParasite"/>
        </authorList>
    </citation>
    <scope>IDENTIFICATION</scope>
</reference>
<reference evidence="2" key="1">
    <citation type="submission" date="2022-06" db="EMBL/GenBank/DDBJ databases">
        <authorList>
            <person name="Berger JAMES D."/>
            <person name="Berger JAMES D."/>
        </authorList>
    </citation>
    <scope>NUCLEOTIDE SEQUENCE [LARGE SCALE GENOMIC DNA]</scope>
</reference>
<feature type="transmembrane region" description="Helical" evidence="1">
    <location>
        <begin position="57"/>
        <end position="76"/>
    </location>
</feature>
<feature type="transmembrane region" description="Helical" evidence="1">
    <location>
        <begin position="146"/>
        <end position="166"/>
    </location>
</feature>
<evidence type="ECO:0000313" key="2">
    <source>
        <dbReference type="Proteomes" id="UP000050792"/>
    </source>
</evidence>
<keyword evidence="1" id="KW-1133">Transmembrane helix</keyword>
<protein>
    <submittedName>
        <fullName evidence="3">DUF4203 domain-containing protein</fullName>
    </submittedName>
</protein>
<dbReference type="Proteomes" id="UP000050792">
    <property type="component" value="Unassembled WGS sequence"/>
</dbReference>
<name>A0AA85FVI4_9TREM</name>
<dbReference type="AlphaFoldDB" id="A0AA85FVI4"/>
<evidence type="ECO:0000313" key="3">
    <source>
        <dbReference type="WBParaSite" id="SRDH1_67350.1"/>
    </source>
</evidence>
<organism evidence="2 3">
    <name type="scientific">Schistosoma rodhaini</name>
    <dbReference type="NCBI Taxonomy" id="6188"/>
    <lineage>
        <taxon>Eukaryota</taxon>
        <taxon>Metazoa</taxon>
        <taxon>Spiralia</taxon>
        <taxon>Lophotrochozoa</taxon>
        <taxon>Platyhelminthes</taxon>
        <taxon>Trematoda</taxon>
        <taxon>Digenea</taxon>
        <taxon>Strigeidida</taxon>
        <taxon>Schistosomatoidea</taxon>
        <taxon>Schistosomatidae</taxon>
        <taxon>Schistosoma</taxon>
    </lineage>
</organism>
<feature type="transmembrane region" description="Helical" evidence="1">
    <location>
        <begin position="172"/>
        <end position="196"/>
    </location>
</feature>